<dbReference type="PANTHER" id="PTHR10587:SF80">
    <property type="entry name" value="CHITOOLIGOSACCHARIDE DEACETYLASE"/>
    <property type="match status" value="1"/>
</dbReference>
<dbReference type="GO" id="GO:0005975">
    <property type="term" value="P:carbohydrate metabolic process"/>
    <property type="evidence" value="ECO:0007669"/>
    <property type="project" value="InterPro"/>
</dbReference>
<name>A0A1G2HFB9_9BACT</name>
<comment type="caution">
    <text evidence="3">The sequence shown here is derived from an EMBL/GenBank/DDBJ whole genome shotgun (WGS) entry which is preliminary data.</text>
</comment>
<sequence length="302" mass="33930">MSKTIIILAVGAAVIAGLFFIFWNGQNLEEQEAPAGTETESEIYAMPERLNLEIPSEISAPNNPCYSLEVPESVKEARSSFKEKTEQTKATQEQILDQRELPLEIYQGRTDGKFVALTVDTGVGGAEGMDEILKIAKHYNIQLTFFLTGCWILENPELTQRIFIEGHSMGNHSLTHANLASVSDENARKEISETDRIFNDVLGFTPVFFRKPQYAGGERANQILAEFNKISIQGYPNLGDTTGWRSETTPADVLVLVKRDTEPGAIWVFHNLSPTDLRVLEDVVRFHLEQGYQWVRIEDILP</sequence>
<evidence type="ECO:0000313" key="3">
    <source>
        <dbReference type="EMBL" id="OGZ61186.1"/>
    </source>
</evidence>
<dbReference type="EMBL" id="MHOH01000004">
    <property type="protein sequence ID" value="OGZ61186.1"/>
    <property type="molecule type" value="Genomic_DNA"/>
</dbReference>
<accession>A0A1G2HFB9</accession>
<dbReference type="Gene3D" id="3.20.20.370">
    <property type="entry name" value="Glycoside hydrolase/deacetylase"/>
    <property type="match status" value="1"/>
</dbReference>
<dbReference type="PROSITE" id="PS51677">
    <property type="entry name" value="NODB"/>
    <property type="match status" value="1"/>
</dbReference>
<feature type="transmembrane region" description="Helical" evidence="1">
    <location>
        <begin position="5"/>
        <end position="23"/>
    </location>
</feature>
<dbReference type="InterPro" id="IPR002509">
    <property type="entry name" value="NODB_dom"/>
</dbReference>
<protein>
    <recommendedName>
        <fullName evidence="2">NodB homology domain-containing protein</fullName>
    </recommendedName>
</protein>
<dbReference type="Proteomes" id="UP000178835">
    <property type="component" value="Unassembled WGS sequence"/>
</dbReference>
<evidence type="ECO:0000259" key="2">
    <source>
        <dbReference type="PROSITE" id="PS51677"/>
    </source>
</evidence>
<dbReference type="AlphaFoldDB" id="A0A1G2HFB9"/>
<gene>
    <name evidence="3" type="ORF">A2919_00300</name>
</gene>
<dbReference type="GO" id="GO:0016020">
    <property type="term" value="C:membrane"/>
    <property type="evidence" value="ECO:0007669"/>
    <property type="project" value="TreeGrafter"/>
</dbReference>
<reference evidence="3 4" key="1">
    <citation type="journal article" date="2016" name="Nat. Commun.">
        <title>Thousands of microbial genomes shed light on interconnected biogeochemical processes in an aquifer system.</title>
        <authorList>
            <person name="Anantharaman K."/>
            <person name="Brown C.T."/>
            <person name="Hug L.A."/>
            <person name="Sharon I."/>
            <person name="Castelle C.J."/>
            <person name="Probst A.J."/>
            <person name="Thomas B.C."/>
            <person name="Singh A."/>
            <person name="Wilkins M.J."/>
            <person name="Karaoz U."/>
            <person name="Brodie E.L."/>
            <person name="Williams K.H."/>
            <person name="Hubbard S.S."/>
            <person name="Banfield J.F."/>
        </authorList>
    </citation>
    <scope>NUCLEOTIDE SEQUENCE [LARGE SCALE GENOMIC DNA]</scope>
</reference>
<dbReference type="InterPro" id="IPR050248">
    <property type="entry name" value="Polysacc_deacetylase_ArnD"/>
</dbReference>
<dbReference type="GO" id="GO:0016810">
    <property type="term" value="F:hydrolase activity, acting on carbon-nitrogen (but not peptide) bonds"/>
    <property type="evidence" value="ECO:0007669"/>
    <property type="project" value="InterPro"/>
</dbReference>
<evidence type="ECO:0000313" key="4">
    <source>
        <dbReference type="Proteomes" id="UP000178835"/>
    </source>
</evidence>
<feature type="domain" description="NodB homology" evidence="2">
    <location>
        <begin position="113"/>
        <end position="302"/>
    </location>
</feature>
<keyword evidence="1" id="KW-0812">Transmembrane</keyword>
<dbReference type="SUPFAM" id="SSF88713">
    <property type="entry name" value="Glycoside hydrolase/deacetylase"/>
    <property type="match status" value="1"/>
</dbReference>
<dbReference type="PANTHER" id="PTHR10587">
    <property type="entry name" value="GLYCOSYL TRANSFERASE-RELATED"/>
    <property type="match status" value="1"/>
</dbReference>
<dbReference type="InterPro" id="IPR011330">
    <property type="entry name" value="Glyco_hydro/deAcase_b/a-brl"/>
</dbReference>
<keyword evidence="1" id="KW-0472">Membrane</keyword>
<proteinExistence type="predicted"/>
<dbReference type="CDD" id="cd10917">
    <property type="entry name" value="CE4_NodB_like_6s_7s"/>
    <property type="match status" value="1"/>
</dbReference>
<evidence type="ECO:0000256" key="1">
    <source>
        <dbReference type="SAM" id="Phobius"/>
    </source>
</evidence>
<organism evidence="3 4">
    <name type="scientific">Candidatus Spechtbacteria bacterium RIFCSPLOWO2_01_FULL_43_12</name>
    <dbReference type="NCBI Taxonomy" id="1802162"/>
    <lineage>
        <taxon>Bacteria</taxon>
        <taxon>Candidatus Spechtiibacteriota</taxon>
    </lineage>
</organism>
<keyword evidence="1" id="KW-1133">Transmembrane helix</keyword>
<dbReference type="Pfam" id="PF01522">
    <property type="entry name" value="Polysacc_deac_1"/>
    <property type="match status" value="1"/>
</dbReference>